<evidence type="ECO:0000313" key="4">
    <source>
        <dbReference type="Proteomes" id="UP000215005"/>
    </source>
</evidence>
<dbReference type="Pfam" id="PF00296">
    <property type="entry name" value="Bac_luciferase"/>
    <property type="match status" value="1"/>
</dbReference>
<dbReference type="KEGG" id="ngv:CDO52_08595"/>
<dbReference type="EMBL" id="CP022753">
    <property type="protein sequence ID" value="ASU82832.1"/>
    <property type="molecule type" value="Genomic_DNA"/>
</dbReference>
<dbReference type="AlphaFoldDB" id="A0A223S3X8"/>
<dbReference type="CDD" id="cd01097">
    <property type="entry name" value="Tetrahydromethanopterin_reductase"/>
    <property type="match status" value="1"/>
</dbReference>
<evidence type="ECO:0000313" key="3">
    <source>
        <dbReference type="EMBL" id="ASU82832.1"/>
    </source>
</evidence>
<dbReference type="Gene3D" id="3.20.20.30">
    <property type="entry name" value="Luciferase-like domain"/>
    <property type="match status" value="1"/>
</dbReference>
<dbReference type="InterPro" id="IPR011251">
    <property type="entry name" value="Luciferase-like_dom"/>
</dbReference>
<proteinExistence type="predicted"/>
<sequence>MVRDSMPHSRTSGHRTGTMESLSNYRRVSLFYPYMAEEPTTFHRFAETVRDTPLHRLWTGQSLKVDSGHLIAASVGMGTKVPIGLGVSLLPLRHPYETALHARSLALLTGHAPVIGLGTATPEFVAGLHGAPYSSPLAVASEYVRIVRALLRGEALAEEGTHFHMHGRLLPAESPGAEIGLGVLRPGMAGVAGRWADAAVTFLSPPRYLREAIVPRIREASRERDRPPRLVTIAHFVVERAGRDCPRAIAPTITTHIKQAHYGHVLEKAGISIDPHDPLAAAERLIGSGVVMSGTPERIVSAIRRLHASGVDEVVLNPAGVVHTEGIVAGLADVNEVVRAFEGAEG</sequence>
<protein>
    <submittedName>
        <fullName evidence="3">LLM class flavin-dependent oxidoreductase</fullName>
    </submittedName>
</protein>
<reference evidence="3 4" key="1">
    <citation type="submission" date="2017-08" db="EMBL/GenBank/DDBJ databases">
        <title>The complete genome sequence of Nocardiopsis gilva YIM 90087.</title>
        <authorList>
            <person name="Yin M."/>
            <person name="Tang S."/>
        </authorList>
    </citation>
    <scope>NUCLEOTIDE SEQUENCE [LARGE SCALE GENOMIC DNA]</scope>
    <source>
        <strain evidence="3 4">YIM 90087</strain>
    </source>
</reference>
<evidence type="ECO:0000259" key="2">
    <source>
        <dbReference type="Pfam" id="PF00296"/>
    </source>
</evidence>
<evidence type="ECO:0000256" key="1">
    <source>
        <dbReference type="ARBA" id="ARBA00023002"/>
    </source>
</evidence>
<name>A0A223S3X8_9ACTN</name>
<dbReference type="GO" id="GO:0016705">
    <property type="term" value="F:oxidoreductase activity, acting on paired donors, with incorporation or reduction of molecular oxygen"/>
    <property type="evidence" value="ECO:0007669"/>
    <property type="project" value="InterPro"/>
</dbReference>
<dbReference type="InterPro" id="IPR036661">
    <property type="entry name" value="Luciferase-like_sf"/>
</dbReference>
<accession>A0A223S3X8</accession>
<keyword evidence="1" id="KW-0560">Oxidoreductase</keyword>
<organism evidence="3 4">
    <name type="scientific">Nocardiopsis gilva YIM 90087</name>
    <dbReference type="NCBI Taxonomy" id="1235441"/>
    <lineage>
        <taxon>Bacteria</taxon>
        <taxon>Bacillati</taxon>
        <taxon>Actinomycetota</taxon>
        <taxon>Actinomycetes</taxon>
        <taxon>Streptosporangiales</taxon>
        <taxon>Nocardiopsidaceae</taxon>
        <taxon>Nocardiopsis</taxon>
    </lineage>
</organism>
<dbReference type="SUPFAM" id="SSF51679">
    <property type="entry name" value="Bacterial luciferase-like"/>
    <property type="match status" value="1"/>
</dbReference>
<dbReference type="InterPro" id="IPR050564">
    <property type="entry name" value="F420-G6PD/mer"/>
</dbReference>
<feature type="domain" description="Luciferase-like" evidence="2">
    <location>
        <begin position="39"/>
        <end position="313"/>
    </location>
</feature>
<dbReference type="PANTHER" id="PTHR43244:SF1">
    <property type="entry name" value="5,10-METHYLENETETRAHYDROMETHANOPTERIN REDUCTASE"/>
    <property type="match status" value="1"/>
</dbReference>
<keyword evidence="4" id="KW-1185">Reference proteome</keyword>
<dbReference type="Proteomes" id="UP000215005">
    <property type="component" value="Chromosome"/>
</dbReference>
<gene>
    <name evidence="3" type="ORF">CDO52_08595</name>
</gene>
<dbReference type="PANTHER" id="PTHR43244">
    <property type="match status" value="1"/>
</dbReference>